<accession>C6C672</accession>
<keyword evidence="2" id="KW-1185">Reference proteome</keyword>
<dbReference type="HOGENOM" id="CLU_2972115_0_0_6"/>
<name>C6C672_MUSP7</name>
<protein>
    <submittedName>
        <fullName evidence="1">Uncharacterized protein</fullName>
    </submittedName>
</protein>
<dbReference type="AlphaFoldDB" id="C6C672"/>
<reference evidence="1" key="1">
    <citation type="submission" date="2009-06" db="EMBL/GenBank/DDBJ databases">
        <title>Complete sequence of Dickeya dadantii Ech703.</title>
        <authorList>
            <consortium name="US DOE Joint Genome Institute"/>
            <person name="Lucas S."/>
            <person name="Copeland A."/>
            <person name="Lapidus A."/>
            <person name="Glavina del Rio T."/>
            <person name="Dalin E."/>
            <person name="Tice H."/>
            <person name="Bruce D."/>
            <person name="Goodwin L."/>
            <person name="Pitluck S."/>
            <person name="Chertkov O."/>
            <person name="Brettin T."/>
            <person name="Detter J.C."/>
            <person name="Han C."/>
            <person name="Larimer F."/>
            <person name="Land M."/>
            <person name="Hauser L."/>
            <person name="Kyrpides N."/>
            <person name="Mikhailova N."/>
            <person name="Balakrishnan V."/>
            <person name="Glasner J."/>
            <person name="Perna N.T."/>
        </authorList>
    </citation>
    <scope>NUCLEOTIDE SEQUENCE [LARGE SCALE GENOMIC DNA]</scope>
    <source>
        <strain evidence="1">Ech703</strain>
    </source>
</reference>
<gene>
    <name evidence="1" type="ordered locus">Dd703_3928</name>
</gene>
<dbReference type="EMBL" id="CP001654">
    <property type="protein sequence ID" value="ACS87681.1"/>
    <property type="molecule type" value="Genomic_DNA"/>
</dbReference>
<evidence type="ECO:0000313" key="1">
    <source>
        <dbReference type="EMBL" id="ACS87681.1"/>
    </source>
</evidence>
<dbReference type="Proteomes" id="UP000002734">
    <property type="component" value="Chromosome"/>
</dbReference>
<organism evidence="1 2">
    <name type="scientific">Musicola paradisiaca (strain Ech703)</name>
    <name type="common">Dickeya paradisiaca</name>
    <name type="synonym">Dickeya dadantii</name>
    <dbReference type="NCBI Taxonomy" id="579405"/>
    <lineage>
        <taxon>Bacteria</taxon>
        <taxon>Pseudomonadati</taxon>
        <taxon>Pseudomonadota</taxon>
        <taxon>Gammaproteobacteria</taxon>
        <taxon>Enterobacterales</taxon>
        <taxon>Pectobacteriaceae</taxon>
        <taxon>Musicola</taxon>
    </lineage>
</organism>
<sequence>MSIMFLSAQYDGSLRLLTADTDAFRANREYVRRCDLLNITLNFMGVMIIPPFGVRLAI</sequence>
<proteinExistence type="predicted"/>
<evidence type="ECO:0000313" key="2">
    <source>
        <dbReference type="Proteomes" id="UP000002734"/>
    </source>
</evidence>
<dbReference type="KEGG" id="dda:Dd703_3928"/>